<dbReference type="SUPFAM" id="SSF56281">
    <property type="entry name" value="Metallo-hydrolase/oxidoreductase"/>
    <property type="match status" value="1"/>
</dbReference>
<feature type="domain" description="Metallo-beta-lactamase" evidence="2">
    <location>
        <begin position="14"/>
        <end position="127"/>
    </location>
</feature>
<protein>
    <recommendedName>
        <fullName evidence="2">Metallo-beta-lactamase domain-containing protein</fullName>
    </recommendedName>
</protein>
<dbReference type="EMBL" id="KV878368">
    <property type="protein sequence ID" value="OJJ42116.1"/>
    <property type="molecule type" value="Genomic_DNA"/>
</dbReference>
<evidence type="ECO:0000259" key="2">
    <source>
        <dbReference type="Pfam" id="PF12706"/>
    </source>
</evidence>
<dbReference type="InterPro" id="IPR001279">
    <property type="entry name" value="Metallo-B-lactamas"/>
</dbReference>
<sequence>MVMFSSHLFNTCQVIISHSHYDHLSYPTILEIHRRHPLVQFCVPKGLKEWFARCGILNAVELDWWEDIDLTLSSPLNEDITARVSCLPCQHTSARHPFNKGVTLWASWSVSSGGKSVYFAGDTGYRTVPHLPRGVDDWGPEFAHLPVCPAFKQTGDLRGPFDLGLIPIGAYMPRHVLSPIHSNPYDSVEIFKDTRCKKAMGIHWGTWAVAEDNVLEPPQLLRKALAKSGLAEAGVFDVCDIGESREF</sequence>
<dbReference type="GO" id="GO:0008270">
    <property type="term" value="F:zinc ion binding"/>
    <property type="evidence" value="ECO:0007669"/>
    <property type="project" value="InterPro"/>
</dbReference>
<dbReference type="PANTHER" id="PTHR15032:SF4">
    <property type="entry name" value="N-ACYL-PHOSPHATIDYLETHANOLAMINE-HYDROLYZING PHOSPHOLIPASE D"/>
    <property type="match status" value="1"/>
</dbReference>
<dbReference type="GO" id="GO:0070291">
    <property type="term" value="P:N-acylethanolamine metabolic process"/>
    <property type="evidence" value="ECO:0007669"/>
    <property type="project" value="TreeGrafter"/>
</dbReference>
<accession>A0A1L9S4M5</accession>
<feature type="binding site" evidence="1">
    <location>
        <position position="21"/>
    </location>
    <ligand>
        <name>an N-acyl-1,2-diacyl-sn-glycero-3-phosphoethanolamine</name>
        <dbReference type="ChEBI" id="CHEBI:62537"/>
    </ligand>
</feature>
<dbReference type="VEuPathDB" id="FungiDB:ASPZODRAFT_137472"/>
<dbReference type="Proteomes" id="UP000184188">
    <property type="component" value="Unassembled WGS sequence"/>
</dbReference>
<feature type="binding site" evidence="1">
    <location>
        <position position="181"/>
    </location>
    <ligand>
        <name>an N-acyl-1,2-diacyl-sn-glycero-3-phosphoethanolamine</name>
        <dbReference type="ChEBI" id="CHEBI:62537"/>
    </ligand>
</feature>
<dbReference type="GeneID" id="34610799"/>
<evidence type="ECO:0000256" key="1">
    <source>
        <dbReference type="PIRSR" id="PIRSR038896-50"/>
    </source>
</evidence>
<proteinExistence type="predicted"/>
<dbReference type="RefSeq" id="XP_022576626.1">
    <property type="nucleotide sequence ID" value="XM_022724334.1"/>
</dbReference>
<gene>
    <name evidence="3" type="ORF">ASPZODRAFT_137472</name>
</gene>
<dbReference type="PANTHER" id="PTHR15032">
    <property type="entry name" value="N-ACYL-PHOSPHATIDYLETHANOLAMINE-HYDROLYZING PHOSPHOLIPASE D"/>
    <property type="match status" value="1"/>
</dbReference>
<dbReference type="GO" id="GO:0005737">
    <property type="term" value="C:cytoplasm"/>
    <property type="evidence" value="ECO:0007669"/>
    <property type="project" value="TreeGrafter"/>
</dbReference>
<evidence type="ECO:0000313" key="3">
    <source>
        <dbReference type="EMBL" id="OJJ42116.1"/>
    </source>
</evidence>
<keyword evidence="4" id="KW-1185">Reference proteome</keyword>
<evidence type="ECO:0000313" key="4">
    <source>
        <dbReference type="Proteomes" id="UP000184188"/>
    </source>
</evidence>
<dbReference type="PIRSF" id="PIRSF038896">
    <property type="entry name" value="NAPE-PLD"/>
    <property type="match status" value="1"/>
</dbReference>
<dbReference type="AlphaFoldDB" id="A0A1L9S4M5"/>
<dbReference type="GO" id="GO:0070290">
    <property type="term" value="F:N-acylphosphatidylethanolamine-specific phospholipase D activity"/>
    <property type="evidence" value="ECO:0007669"/>
    <property type="project" value="InterPro"/>
</dbReference>
<dbReference type="Gene3D" id="3.60.15.10">
    <property type="entry name" value="Ribonuclease Z/Hydroxyacylglutathione hydrolase-like"/>
    <property type="match status" value="1"/>
</dbReference>
<dbReference type="Pfam" id="PF12706">
    <property type="entry name" value="Lactamase_B_2"/>
    <property type="match status" value="2"/>
</dbReference>
<dbReference type="InterPro" id="IPR024884">
    <property type="entry name" value="NAPE-PLD"/>
</dbReference>
<name>A0A1L9S4M5_9EURO</name>
<dbReference type="InterPro" id="IPR036866">
    <property type="entry name" value="RibonucZ/Hydroxyglut_hydro"/>
</dbReference>
<feature type="domain" description="Metallo-beta-lactamase" evidence="2">
    <location>
        <begin position="136"/>
        <end position="204"/>
    </location>
</feature>
<organism evidence="3 4">
    <name type="scientific">Penicilliopsis zonata CBS 506.65</name>
    <dbReference type="NCBI Taxonomy" id="1073090"/>
    <lineage>
        <taxon>Eukaryota</taxon>
        <taxon>Fungi</taxon>
        <taxon>Dikarya</taxon>
        <taxon>Ascomycota</taxon>
        <taxon>Pezizomycotina</taxon>
        <taxon>Eurotiomycetes</taxon>
        <taxon>Eurotiomycetidae</taxon>
        <taxon>Eurotiales</taxon>
        <taxon>Aspergillaceae</taxon>
        <taxon>Penicilliopsis</taxon>
    </lineage>
</organism>
<dbReference type="GO" id="GO:0070292">
    <property type="term" value="P:N-acylphosphatidylethanolamine metabolic process"/>
    <property type="evidence" value="ECO:0007669"/>
    <property type="project" value="TreeGrafter"/>
</dbReference>
<dbReference type="OrthoDB" id="332863at2759"/>
<reference evidence="4" key="1">
    <citation type="journal article" date="2017" name="Genome Biol.">
        <title>Comparative genomics reveals high biological diversity and specific adaptations in the industrially and medically important fungal genus Aspergillus.</title>
        <authorList>
            <person name="de Vries R.P."/>
            <person name="Riley R."/>
            <person name="Wiebenga A."/>
            <person name="Aguilar-Osorio G."/>
            <person name="Amillis S."/>
            <person name="Uchima C.A."/>
            <person name="Anderluh G."/>
            <person name="Asadollahi M."/>
            <person name="Askin M."/>
            <person name="Barry K."/>
            <person name="Battaglia E."/>
            <person name="Bayram O."/>
            <person name="Benocci T."/>
            <person name="Braus-Stromeyer S.A."/>
            <person name="Caldana C."/>
            <person name="Canovas D."/>
            <person name="Cerqueira G.C."/>
            <person name="Chen F."/>
            <person name="Chen W."/>
            <person name="Choi C."/>
            <person name="Clum A."/>
            <person name="Dos Santos R.A."/>
            <person name="Damasio A.R."/>
            <person name="Diallinas G."/>
            <person name="Emri T."/>
            <person name="Fekete E."/>
            <person name="Flipphi M."/>
            <person name="Freyberg S."/>
            <person name="Gallo A."/>
            <person name="Gournas C."/>
            <person name="Habgood R."/>
            <person name="Hainaut M."/>
            <person name="Harispe M.L."/>
            <person name="Henrissat B."/>
            <person name="Hilden K.S."/>
            <person name="Hope R."/>
            <person name="Hossain A."/>
            <person name="Karabika E."/>
            <person name="Karaffa L."/>
            <person name="Karanyi Z."/>
            <person name="Krasevec N."/>
            <person name="Kuo A."/>
            <person name="Kusch H."/>
            <person name="LaButti K."/>
            <person name="Lagendijk E.L."/>
            <person name="Lapidus A."/>
            <person name="Levasseur A."/>
            <person name="Lindquist E."/>
            <person name="Lipzen A."/>
            <person name="Logrieco A.F."/>
            <person name="MacCabe A."/>
            <person name="Maekelae M.R."/>
            <person name="Malavazi I."/>
            <person name="Melin P."/>
            <person name="Meyer V."/>
            <person name="Mielnichuk N."/>
            <person name="Miskei M."/>
            <person name="Molnar A.P."/>
            <person name="Mule G."/>
            <person name="Ngan C.Y."/>
            <person name="Orejas M."/>
            <person name="Orosz E."/>
            <person name="Ouedraogo J.P."/>
            <person name="Overkamp K.M."/>
            <person name="Park H.-S."/>
            <person name="Perrone G."/>
            <person name="Piumi F."/>
            <person name="Punt P.J."/>
            <person name="Ram A.F."/>
            <person name="Ramon A."/>
            <person name="Rauscher S."/>
            <person name="Record E."/>
            <person name="Riano-Pachon D.M."/>
            <person name="Robert V."/>
            <person name="Roehrig J."/>
            <person name="Ruller R."/>
            <person name="Salamov A."/>
            <person name="Salih N.S."/>
            <person name="Samson R.A."/>
            <person name="Sandor E."/>
            <person name="Sanguinetti M."/>
            <person name="Schuetze T."/>
            <person name="Sepcic K."/>
            <person name="Shelest E."/>
            <person name="Sherlock G."/>
            <person name="Sophianopoulou V."/>
            <person name="Squina F.M."/>
            <person name="Sun H."/>
            <person name="Susca A."/>
            <person name="Todd R.B."/>
            <person name="Tsang A."/>
            <person name="Unkles S.E."/>
            <person name="van de Wiele N."/>
            <person name="van Rossen-Uffink D."/>
            <person name="Oliveira J.V."/>
            <person name="Vesth T.C."/>
            <person name="Visser J."/>
            <person name="Yu J.-H."/>
            <person name="Zhou M."/>
            <person name="Andersen M.R."/>
            <person name="Archer D.B."/>
            <person name="Baker S.E."/>
            <person name="Benoit I."/>
            <person name="Brakhage A.A."/>
            <person name="Braus G.H."/>
            <person name="Fischer R."/>
            <person name="Frisvad J.C."/>
            <person name="Goldman G.H."/>
            <person name="Houbraken J."/>
            <person name="Oakley B."/>
            <person name="Pocsi I."/>
            <person name="Scazzocchio C."/>
            <person name="Seiboth B."/>
            <person name="vanKuyk P.A."/>
            <person name="Wortman J."/>
            <person name="Dyer P.S."/>
            <person name="Grigoriev I.V."/>
        </authorList>
    </citation>
    <scope>NUCLEOTIDE SEQUENCE [LARGE SCALE GENOMIC DNA]</scope>
    <source>
        <strain evidence="4">CBS 506.65</strain>
    </source>
</reference>